<comment type="caution">
    <text evidence="2">The sequence shown here is derived from an EMBL/GenBank/DDBJ whole genome shotgun (WGS) entry which is preliminary data.</text>
</comment>
<protein>
    <submittedName>
        <fullName evidence="2">Glycerophosphoryl diester phosphodiesterase</fullName>
    </submittedName>
</protein>
<dbReference type="Gene3D" id="3.20.20.190">
    <property type="entry name" value="Phosphatidylinositol (PI) phosphodiesterase"/>
    <property type="match status" value="1"/>
</dbReference>
<sequence length="241" mass="27147">MKIIAHRGASGLAPENTLKAIDQALISEACAIEIDVYRSGDSLMVIHDRWLHRRTNGTGQIKSTSVQQLQALDAGEGERIPTLEQVMERINGRCDLNIELKGPDTLMLAHAAIDYACRHYNFSHDQFLLSSFNHQLLNESYRLRPELKIGALTSCLPLDLAYFAQQLNAYSVNCDVDFLNQAMVDDAHQRGLKVFVYTVDEEEDIELLSQWGVDGIFSNFPCQARKKARSKVTQAKHVWAD</sequence>
<dbReference type="EMBL" id="BSPO01000002">
    <property type="protein sequence ID" value="GLS83321.1"/>
    <property type="molecule type" value="Genomic_DNA"/>
</dbReference>
<evidence type="ECO:0000259" key="1">
    <source>
        <dbReference type="PROSITE" id="PS51704"/>
    </source>
</evidence>
<dbReference type="GO" id="GO:0008081">
    <property type="term" value="F:phosphoric diester hydrolase activity"/>
    <property type="evidence" value="ECO:0007669"/>
    <property type="project" value="InterPro"/>
</dbReference>
<name>A0AA37TXQ7_9GAMM</name>
<dbReference type="PANTHER" id="PTHR46211">
    <property type="entry name" value="GLYCEROPHOSPHORYL DIESTER PHOSPHODIESTERASE"/>
    <property type="match status" value="1"/>
</dbReference>
<dbReference type="Pfam" id="PF03009">
    <property type="entry name" value="GDPD"/>
    <property type="match status" value="1"/>
</dbReference>
<dbReference type="RefSeq" id="WP_095497122.1">
    <property type="nucleotide sequence ID" value="NZ_BSPO01000002.1"/>
</dbReference>
<evidence type="ECO:0000313" key="3">
    <source>
        <dbReference type="Proteomes" id="UP001157439"/>
    </source>
</evidence>
<dbReference type="PANTHER" id="PTHR46211:SF1">
    <property type="entry name" value="GLYCEROPHOSPHODIESTER PHOSPHODIESTERASE, CYTOPLASMIC"/>
    <property type="match status" value="1"/>
</dbReference>
<keyword evidence="3" id="KW-1185">Reference proteome</keyword>
<feature type="domain" description="GP-PDE" evidence="1">
    <location>
        <begin position="1"/>
        <end position="228"/>
    </location>
</feature>
<dbReference type="PROSITE" id="PS51704">
    <property type="entry name" value="GP_PDE"/>
    <property type="match status" value="1"/>
</dbReference>
<evidence type="ECO:0000313" key="2">
    <source>
        <dbReference type="EMBL" id="GLS83321.1"/>
    </source>
</evidence>
<proteinExistence type="predicted"/>
<dbReference type="AlphaFoldDB" id="A0AA37TXQ7"/>
<reference evidence="2 3" key="1">
    <citation type="journal article" date="2014" name="Int. J. Syst. Evol. Microbiol.">
        <title>Complete genome sequence of Corynebacterium casei LMG S-19264T (=DSM 44701T), isolated from a smear-ripened cheese.</title>
        <authorList>
            <consortium name="US DOE Joint Genome Institute (JGI-PGF)"/>
            <person name="Walter F."/>
            <person name="Albersmeier A."/>
            <person name="Kalinowski J."/>
            <person name="Ruckert C."/>
        </authorList>
    </citation>
    <scope>NUCLEOTIDE SEQUENCE [LARGE SCALE GENOMIC DNA]</scope>
    <source>
        <strain evidence="2 3">NBRC 112785</strain>
    </source>
</reference>
<dbReference type="GO" id="GO:0006629">
    <property type="term" value="P:lipid metabolic process"/>
    <property type="evidence" value="ECO:0007669"/>
    <property type="project" value="InterPro"/>
</dbReference>
<dbReference type="Proteomes" id="UP001157439">
    <property type="component" value="Unassembled WGS sequence"/>
</dbReference>
<organism evidence="2 3">
    <name type="scientific">Paraferrimonas haliotis</name>
    <dbReference type="NCBI Taxonomy" id="2013866"/>
    <lineage>
        <taxon>Bacteria</taxon>
        <taxon>Pseudomonadati</taxon>
        <taxon>Pseudomonadota</taxon>
        <taxon>Gammaproteobacteria</taxon>
        <taxon>Alteromonadales</taxon>
        <taxon>Ferrimonadaceae</taxon>
        <taxon>Paraferrimonas</taxon>
    </lineage>
</organism>
<accession>A0AA37TXQ7</accession>
<gene>
    <name evidence="2" type="ORF">GCM10007894_12980</name>
</gene>
<dbReference type="InterPro" id="IPR017946">
    <property type="entry name" value="PLC-like_Pdiesterase_TIM-brl"/>
</dbReference>
<dbReference type="InterPro" id="IPR030395">
    <property type="entry name" value="GP_PDE_dom"/>
</dbReference>
<dbReference type="SUPFAM" id="SSF51695">
    <property type="entry name" value="PLC-like phosphodiesterases"/>
    <property type="match status" value="1"/>
</dbReference>